<accession>A0A1H6B901</accession>
<comment type="subcellular location">
    <subcellularLocation>
        <location evidence="3">Cytoplasm</location>
    </subcellularLocation>
</comment>
<evidence type="ECO:0000256" key="3">
    <source>
        <dbReference type="HAMAP-Rule" id="MF_00197"/>
    </source>
</evidence>
<feature type="binding site" evidence="3">
    <location>
        <position position="69"/>
    </location>
    <ligand>
        <name>substrate</name>
    </ligand>
</feature>
<evidence type="ECO:0000256" key="2">
    <source>
        <dbReference type="ARBA" id="ARBA00023235"/>
    </source>
</evidence>
<evidence type="ECO:0000313" key="6">
    <source>
        <dbReference type="Proteomes" id="UP000236728"/>
    </source>
</evidence>
<dbReference type="RefSeq" id="WP_327333834.1">
    <property type="nucleotide sequence ID" value="NZ_FNVA01000006.1"/>
</dbReference>
<feature type="site" description="Could be important to modulate the pK values of the two catalytic cysteine residues" evidence="3">
    <location>
        <position position="208"/>
    </location>
</feature>
<dbReference type="PANTHER" id="PTHR31689:SF0">
    <property type="entry name" value="DIAMINOPIMELATE EPIMERASE"/>
    <property type="match status" value="1"/>
</dbReference>
<comment type="similarity">
    <text evidence="1 3">Belongs to the diaminopimelate epimerase family.</text>
</comment>
<evidence type="ECO:0000313" key="5">
    <source>
        <dbReference type="EMBL" id="SEG57034.1"/>
    </source>
</evidence>
<dbReference type="Pfam" id="PF01678">
    <property type="entry name" value="DAP_epimerase"/>
    <property type="match status" value="2"/>
</dbReference>
<dbReference type="HAMAP" id="MF_00197">
    <property type="entry name" value="DAP_epimerase"/>
    <property type="match status" value="1"/>
</dbReference>
<dbReference type="Gene3D" id="3.10.310.10">
    <property type="entry name" value="Diaminopimelate Epimerase, Chain A, domain 1"/>
    <property type="match status" value="2"/>
</dbReference>
<dbReference type="SUPFAM" id="SSF54506">
    <property type="entry name" value="Diaminopimelate epimerase-like"/>
    <property type="match status" value="2"/>
</dbReference>
<protein>
    <recommendedName>
        <fullName evidence="3 4">Diaminopimelate epimerase</fullName>
        <shortName evidence="3">DAP epimerase</shortName>
        <ecNumber evidence="3 4">5.1.1.7</ecNumber>
    </recommendedName>
    <alternativeName>
        <fullName evidence="3">PLP-independent amino acid racemase</fullName>
    </alternativeName>
</protein>
<dbReference type="GO" id="GO:0008837">
    <property type="term" value="F:diaminopimelate epimerase activity"/>
    <property type="evidence" value="ECO:0007669"/>
    <property type="project" value="UniProtKB-UniRule"/>
</dbReference>
<feature type="binding site" evidence="3">
    <location>
        <begin position="79"/>
        <end position="80"/>
    </location>
    <ligand>
        <name>substrate</name>
    </ligand>
</feature>
<feature type="binding site" evidence="3">
    <location>
        <begin position="218"/>
        <end position="219"/>
    </location>
    <ligand>
        <name>substrate</name>
    </ligand>
</feature>
<feature type="binding site" evidence="3">
    <location>
        <begin position="208"/>
        <end position="209"/>
    </location>
    <ligand>
        <name>substrate</name>
    </ligand>
</feature>
<name>A0A1H6B901_9BACT</name>
<dbReference type="UniPathway" id="UPA00034">
    <property type="reaction ID" value="UER00025"/>
</dbReference>
<keyword evidence="3" id="KW-0028">Amino-acid biosynthesis</keyword>
<keyword evidence="3" id="KW-0963">Cytoplasm</keyword>
<dbReference type="EC" id="5.1.1.7" evidence="3 4"/>
<comment type="subunit">
    <text evidence="3">Homodimer.</text>
</comment>
<comment type="catalytic activity">
    <reaction evidence="3">
        <text>(2S,6S)-2,6-diaminopimelate = meso-2,6-diaminopimelate</text>
        <dbReference type="Rhea" id="RHEA:15393"/>
        <dbReference type="ChEBI" id="CHEBI:57609"/>
        <dbReference type="ChEBI" id="CHEBI:57791"/>
        <dbReference type="EC" id="5.1.1.7"/>
    </reaction>
</comment>
<proteinExistence type="inferred from homology"/>
<dbReference type="GO" id="GO:0005829">
    <property type="term" value="C:cytosol"/>
    <property type="evidence" value="ECO:0007669"/>
    <property type="project" value="TreeGrafter"/>
</dbReference>
<comment type="pathway">
    <text evidence="3">Amino-acid biosynthesis; L-lysine biosynthesis via DAP pathway; DL-2,6-diaminopimelate from LL-2,6-diaminopimelate: step 1/1.</text>
</comment>
<organism evidence="5 6">
    <name type="scientific">Bryocella elongata</name>
    <dbReference type="NCBI Taxonomy" id="863522"/>
    <lineage>
        <taxon>Bacteria</taxon>
        <taxon>Pseudomonadati</taxon>
        <taxon>Acidobacteriota</taxon>
        <taxon>Terriglobia</taxon>
        <taxon>Terriglobales</taxon>
        <taxon>Acidobacteriaceae</taxon>
        <taxon>Bryocella</taxon>
    </lineage>
</organism>
<feature type="binding site" evidence="3">
    <location>
        <position position="190"/>
    </location>
    <ligand>
        <name>substrate</name>
    </ligand>
</feature>
<keyword evidence="3" id="KW-0457">Lysine biosynthesis</keyword>
<evidence type="ECO:0000256" key="4">
    <source>
        <dbReference type="NCBIfam" id="TIGR00652"/>
    </source>
</evidence>
<feature type="site" description="Could be important to modulate the pK values of the two catalytic cysteine residues" evidence="3">
    <location>
        <position position="155"/>
    </location>
</feature>
<dbReference type="PANTHER" id="PTHR31689">
    <property type="entry name" value="DIAMINOPIMELATE EPIMERASE, CHLOROPLASTIC"/>
    <property type="match status" value="1"/>
</dbReference>
<gene>
    <name evidence="3" type="primary">dapF</name>
    <name evidence="5" type="ORF">SAMN05421819_3610</name>
</gene>
<comment type="caution">
    <text evidence="3">Lacks conserved residue(s) required for the propagation of feature annotation.</text>
</comment>
<keyword evidence="6" id="KW-1185">Reference proteome</keyword>
<dbReference type="AlphaFoldDB" id="A0A1H6B901"/>
<dbReference type="InterPro" id="IPR001653">
    <property type="entry name" value="DAP_epimerase_DapF"/>
</dbReference>
<dbReference type="Proteomes" id="UP000236728">
    <property type="component" value="Unassembled WGS sequence"/>
</dbReference>
<keyword evidence="2 3" id="KW-0413">Isomerase</keyword>
<reference evidence="5 6" key="1">
    <citation type="submission" date="2016-10" db="EMBL/GenBank/DDBJ databases">
        <authorList>
            <person name="de Groot N.N."/>
        </authorList>
    </citation>
    <scope>NUCLEOTIDE SEQUENCE [LARGE SCALE GENOMIC DNA]</scope>
    <source>
        <strain evidence="5 6">DSM 22489</strain>
    </source>
</reference>
<sequence>MSLISFVKAHARGNDFLVIEESAVESVLGHRQHAALARKLCSRNTSIGADGIEFVDRRADGSIFLRLFNADGSEAELSGNGTRCVAAWLAQSEGIQEVDLGTHGGVRRCKLVRREGAEWWIESAMGVPRVMPRTIEIAGVDGPIAGAMVNVGNPHFVIFPEAEDFSSHGMTWQQLGAKIAVDPLFRFGTNVEFVRVKSAEEIEFRIFERGCGPTTSSGTGTCASSAAAIKLRGVARKLGAIAEGGGQSVEWPSDDAEMMLTGPAEIICTGEAEVQFDLL</sequence>
<dbReference type="EMBL" id="FNVA01000006">
    <property type="protein sequence ID" value="SEG57034.1"/>
    <property type="molecule type" value="Genomic_DNA"/>
</dbReference>
<dbReference type="NCBIfam" id="TIGR00652">
    <property type="entry name" value="DapF"/>
    <property type="match status" value="1"/>
</dbReference>
<feature type="binding site" evidence="3">
    <location>
        <position position="153"/>
    </location>
    <ligand>
        <name>substrate</name>
    </ligand>
</feature>
<evidence type="ECO:0000256" key="1">
    <source>
        <dbReference type="ARBA" id="ARBA00010219"/>
    </source>
</evidence>
<dbReference type="GO" id="GO:0009089">
    <property type="term" value="P:lysine biosynthetic process via diaminopimelate"/>
    <property type="evidence" value="ECO:0007669"/>
    <property type="project" value="UniProtKB-UniRule"/>
</dbReference>
<comment type="function">
    <text evidence="3">Catalyzes the stereoinversion of LL-2,6-diaminopimelate (L,L-DAP) to meso-diaminopimelate (meso-DAP), a precursor of L-lysine and an essential component of the bacterial peptidoglycan.</text>
</comment>
<feature type="binding site" evidence="3">
    <location>
        <position position="14"/>
    </location>
    <ligand>
        <name>substrate</name>
    </ligand>
</feature>